<organism evidence="8 9">
    <name type="scientific">Aerosakkonema funiforme FACHB-1375</name>
    <dbReference type="NCBI Taxonomy" id="2949571"/>
    <lineage>
        <taxon>Bacteria</taxon>
        <taxon>Bacillati</taxon>
        <taxon>Cyanobacteriota</taxon>
        <taxon>Cyanophyceae</taxon>
        <taxon>Oscillatoriophycideae</taxon>
        <taxon>Aerosakkonematales</taxon>
        <taxon>Aerosakkonemataceae</taxon>
        <taxon>Aerosakkonema</taxon>
    </lineage>
</organism>
<dbReference type="PANTHER" id="PTHR43289">
    <property type="entry name" value="MITOGEN-ACTIVATED PROTEIN KINASE KINASE KINASE 20-RELATED"/>
    <property type="match status" value="1"/>
</dbReference>
<evidence type="ECO:0000259" key="7">
    <source>
        <dbReference type="PROSITE" id="PS50011"/>
    </source>
</evidence>
<dbReference type="CDD" id="cd14014">
    <property type="entry name" value="STKc_PknB_like"/>
    <property type="match status" value="1"/>
</dbReference>
<keyword evidence="9" id="KW-1185">Reference proteome</keyword>
<evidence type="ECO:0000256" key="3">
    <source>
        <dbReference type="ARBA" id="ARBA00022777"/>
    </source>
</evidence>
<feature type="binding site" evidence="5">
    <location>
        <position position="44"/>
    </location>
    <ligand>
        <name>ATP</name>
        <dbReference type="ChEBI" id="CHEBI:30616"/>
    </ligand>
</feature>
<gene>
    <name evidence="8" type="ORF">H6G03_29150</name>
</gene>
<dbReference type="InterPro" id="IPR000719">
    <property type="entry name" value="Prot_kinase_dom"/>
</dbReference>
<dbReference type="Gene3D" id="1.10.510.10">
    <property type="entry name" value="Transferase(Phosphotransferase) domain 1"/>
    <property type="match status" value="1"/>
</dbReference>
<dbReference type="EMBL" id="JACJPW010000106">
    <property type="protein sequence ID" value="MBD2185092.1"/>
    <property type="molecule type" value="Genomic_DNA"/>
</dbReference>
<dbReference type="Gene3D" id="3.30.200.20">
    <property type="entry name" value="Phosphorylase Kinase, domain 1"/>
    <property type="match status" value="1"/>
</dbReference>
<name>A0A926ZK56_9CYAN</name>
<evidence type="ECO:0000256" key="1">
    <source>
        <dbReference type="ARBA" id="ARBA00022679"/>
    </source>
</evidence>
<protein>
    <submittedName>
        <fullName evidence="8">Protein kinase</fullName>
    </submittedName>
</protein>
<dbReference type="Proteomes" id="UP000641646">
    <property type="component" value="Unassembled WGS sequence"/>
</dbReference>
<dbReference type="InterPro" id="IPR008271">
    <property type="entry name" value="Ser/Thr_kinase_AS"/>
</dbReference>
<proteinExistence type="predicted"/>
<reference evidence="8" key="1">
    <citation type="journal article" date="2015" name="ISME J.">
        <title>Draft Genome Sequence of Streptomyces incarnatus NRRL8089, which Produces the Nucleoside Antibiotic Sinefungin.</title>
        <authorList>
            <person name="Oshima K."/>
            <person name="Hattori M."/>
            <person name="Shimizu H."/>
            <person name="Fukuda K."/>
            <person name="Nemoto M."/>
            <person name="Inagaki K."/>
            <person name="Tamura T."/>
        </authorList>
    </citation>
    <scope>NUCLEOTIDE SEQUENCE</scope>
    <source>
        <strain evidence="8">FACHB-1375</strain>
    </source>
</reference>
<dbReference type="GO" id="GO:0004674">
    <property type="term" value="F:protein serine/threonine kinase activity"/>
    <property type="evidence" value="ECO:0007669"/>
    <property type="project" value="TreeGrafter"/>
</dbReference>
<evidence type="ECO:0000313" key="8">
    <source>
        <dbReference type="EMBL" id="MBD2185092.1"/>
    </source>
</evidence>
<dbReference type="GO" id="GO:0005524">
    <property type="term" value="F:ATP binding"/>
    <property type="evidence" value="ECO:0007669"/>
    <property type="project" value="UniProtKB-UniRule"/>
</dbReference>
<accession>A0A926ZK56</accession>
<evidence type="ECO:0000256" key="5">
    <source>
        <dbReference type="PROSITE-ProRule" id="PRU10141"/>
    </source>
</evidence>
<feature type="compositionally biased region" description="Low complexity" evidence="6">
    <location>
        <begin position="356"/>
        <end position="380"/>
    </location>
</feature>
<feature type="region of interest" description="Disordered" evidence="6">
    <location>
        <begin position="317"/>
        <end position="380"/>
    </location>
</feature>
<reference evidence="8" key="2">
    <citation type="submission" date="2020-08" db="EMBL/GenBank/DDBJ databases">
        <authorList>
            <person name="Chen M."/>
            <person name="Teng W."/>
            <person name="Zhao L."/>
            <person name="Hu C."/>
            <person name="Zhou Y."/>
            <person name="Han B."/>
            <person name="Song L."/>
            <person name="Shu W."/>
        </authorList>
    </citation>
    <scope>NUCLEOTIDE SEQUENCE</scope>
    <source>
        <strain evidence="8">FACHB-1375</strain>
    </source>
</reference>
<evidence type="ECO:0000313" key="9">
    <source>
        <dbReference type="Proteomes" id="UP000641646"/>
    </source>
</evidence>
<dbReference type="PROSITE" id="PS50011">
    <property type="entry name" value="PROTEIN_KINASE_DOM"/>
    <property type="match status" value="1"/>
</dbReference>
<dbReference type="PROSITE" id="PS00108">
    <property type="entry name" value="PROTEIN_KINASE_ST"/>
    <property type="match status" value="1"/>
</dbReference>
<sequence length="564" mass="63268">MTDPNIGRLLDNRYQLAELIGTGAMGRVYRAKDVLLGGVPVAVKFLSLTIQNQKLRLQERFEREAKTCALLGQKSLHIVRVMDYGVDEHKTPFYVMEYLQGESLSEIVRSRPLALPKFLALARQICLGLQCAHEGIPVDGEICPIIHRDIKPSNILVVQDASLGQLAKILDFGIAKLRQADSDQTNYYLGTLAYSSPEQMEGKELDNRSDIYSLGVLLFEMLTGKMPLQAETHSFGGWYKVHHFQQPRAFEDANPNLKLPKALENLVMSCLAKEPSDRPQNVGEIIKALEPLEQRYSTGRQLGQRIESTLANVPLTTESSTHLVPVPSPPQQVATPSKPQQVAAPSKPQQVAAPSKPQQVAAPSKPQPAAAPSKPQQPSALDEIERVVRQQSWPNNKPIAEIVFAHSLSTNQETLATLWVMLKKEDIQKRQICKRYNQFLFLMSPHPMLLWITALYTREAGPKWLRCYLDMKTSQGEEMTRLLGETGRYWVLLFALEEPKHCMHAMSVRIAPSQCQLLQQWVKTSQTLISVGSPKMSKELLYAQFEKIKPQIIAKLEANSSLGQ</sequence>
<keyword evidence="3 8" id="KW-0418">Kinase</keyword>
<keyword evidence="2 5" id="KW-0547">Nucleotide-binding</keyword>
<evidence type="ECO:0000256" key="2">
    <source>
        <dbReference type="ARBA" id="ARBA00022741"/>
    </source>
</evidence>
<dbReference type="Pfam" id="PF00069">
    <property type="entry name" value="Pkinase"/>
    <property type="match status" value="1"/>
</dbReference>
<dbReference type="AlphaFoldDB" id="A0A926ZK56"/>
<dbReference type="SMART" id="SM00220">
    <property type="entry name" value="S_TKc"/>
    <property type="match status" value="1"/>
</dbReference>
<evidence type="ECO:0000256" key="6">
    <source>
        <dbReference type="SAM" id="MobiDB-lite"/>
    </source>
</evidence>
<keyword evidence="4 5" id="KW-0067">ATP-binding</keyword>
<keyword evidence="1" id="KW-0808">Transferase</keyword>
<dbReference type="RefSeq" id="WP_190472779.1">
    <property type="nucleotide sequence ID" value="NZ_JACJPW010000106.1"/>
</dbReference>
<comment type="caution">
    <text evidence="8">The sequence shown here is derived from an EMBL/GenBank/DDBJ whole genome shotgun (WGS) entry which is preliminary data.</text>
</comment>
<evidence type="ECO:0000256" key="4">
    <source>
        <dbReference type="ARBA" id="ARBA00022840"/>
    </source>
</evidence>
<dbReference type="SUPFAM" id="SSF56112">
    <property type="entry name" value="Protein kinase-like (PK-like)"/>
    <property type="match status" value="1"/>
</dbReference>
<dbReference type="InterPro" id="IPR017441">
    <property type="entry name" value="Protein_kinase_ATP_BS"/>
</dbReference>
<feature type="domain" description="Protein kinase" evidence="7">
    <location>
        <begin position="14"/>
        <end position="293"/>
    </location>
</feature>
<dbReference type="PANTHER" id="PTHR43289:SF34">
    <property type="entry name" value="SERINE_THREONINE-PROTEIN KINASE YBDM-RELATED"/>
    <property type="match status" value="1"/>
</dbReference>
<dbReference type="PROSITE" id="PS00107">
    <property type="entry name" value="PROTEIN_KINASE_ATP"/>
    <property type="match status" value="1"/>
</dbReference>
<dbReference type="InterPro" id="IPR011009">
    <property type="entry name" value="Kinase-like_dom_sf"/>
</dbReference>
<feature type="compositionally biased region" description="Polar residues" evidence="6">
    <location>
        <begin position="331"/>
        <end position="340"/>
    </location>
</feature>